<dbReference type="InterPro" id="IPR039425">
    <property type="entry name" value="RNA_pol_sigma-70-like"/>
</dbReference>
<dbReference type="GO" id="GO:0006352">
    <property type="term" value="P:DNA-templated transcription initiation"/>
    <property type="evidence" value="ECO:0007669"/>
    <property type="project" value="InterPro"/>
</dbReference>
<dbReference type="SUPFAM" id="SSF88659">
    <property type="entry name" value="Sigma3 and sigma4 domains of RNA polymerase sigma factors"/>
    <property type="match status" value="1"/>
</dbReference>
<dbReference type="Pfam" id="PF08281">
    <property type="entry name" value="Sigma70_r4_2"/>
    <property type="match status" value="1"/>
</dbReference>
<dbReference type="PANTHER" id="PTHR43133">
    <property type="entry name" value="RNA POLYMERASE ECF-TYPE SIGMA FACTO"/>
    <property type="match status" value="1"/>
</dbReference>
<gene>
    <name evidence="7" type="ORF">E1B25_17980</name>
</gene>
<dbReference type="RefSeq" id="WP_132830983.1">
    <property type="nucleotide sequence ID" value="NZ_SMFP01000015.1"/>
</dbReference>
<feature type="domain" description="RNA polymerase sigma-70 region 2" evidence="5">
    <location>
        <begin position="27"/>
        <end position="93"/>
    </location>
</feature>
<sequence>MPTAGAKEAALVQRLAAGDRAAFEQVYHRHNTSLVRVATGVVRNRATAEEVAQETWVAVLKSISGFEGRSSLASWIFSILINKARSRAKREGRIVSFDGAGEDDNLAAAFDGRGRWKNMPELWETLTPERILAGRSVMAHVNAAIEALPPGQRSVIILRAQQGLDADDVCAILGISEGNMRVLLHRARLAVRTALDGLM</sequence>
<evidence type="ECO:0000256" key="4">
    <source>
        <dbReference type="ARBA" id="ARBA00023163"/>
    </source>
</evidence>
<dbReference type="CDD" id="cd06171">
    <property type="entry name" value="Sigma70_r4"/>
    <property type="match status" value="1"/>
</dbReference>
<proteinExistence type="inferred from homology"/>
<dbReference type="EMBL" id="SMFP01000015">
    <property type="protein sequence ID" value="TDE35051.1"/>
    <property type="molecule type" value="Genomic_DNA"/>
</dbReference>
<name>A0A4R5EK93_9RHOB</name>
<dbReference type="NCBIfam" id="TIGR02937">
    <property type="entry name" value="sigma70-ECF"/>
    <property type="match status" value="1"/>
</dbReference>
<evidence type="ECO:0000256" key="3">
    <source>
        <dbReference type="ARBA" id="ARBA00023082"/>
    </source>
</evidence>
<protein>
    <submittedName>
        <fullName evidence="7">Sigma-70 family RNA polymerase sigma factor</fullName>
    </submittedName>
</protein>
<dbReference type="Gene3D" id="1.10.1740.10">
    <property type="match status" value="1"/>
</dbReference>
<dbReference type="InterPro" id="IPR013249">
    <property type="entry name" value="RNA_pol_sigma70_r4_t2"/>
</dbReference>
<dbReference type="GO" id="GO:0003677">
    <property type="term" value="F:DNA binding"/>
    <property type="evidence" value="ECO:0007669"/>
    <property type="project" value="InterPro"/>
</dbReference>
<feature type="domain" description="RNA polymerase sigma factor 70 region 4 type 2" evidence="6">
    <location>
        <begin position="143"/>
        <end position="190"/>
    </location>
</feature>
<dbReference type="Proteomes" id="UP000294662">
    <property type="component" value="Unassembled WGS sequence"/>
</dbReference>
<evidence type="ECO:0000313" key="7">
    <source>
        <dbReference type="EMBL" id="TDE35051.1"/>
    </source>
</evidence>
<dbReference type="InterPro" id="IPR013325">
    <property type="entry name" value="RNA_pol_sigma_r2"/>
</dbReference>
<keyword evidence="2" id="KW-0805">Transcription regulation</keyword>
<evidence type="ECO:0000259" key="6">
    <source>
        <dbReference type="Pfam" id="PF08281"/>
    </source>
</evidence>
<comment type="similarity">
    <text evidence="1">Belongs to the sigma-70 factor family. ECF subfamily.</text>
</comment>
<dbReference type="InterPro" id="IPR014284">
    <property type="entry name" value="RNA_pol_sigma-70_dom"/>
</dbReference>
<organism evidence="7 8">
    <name type="scientific">Antarcticimicrobium sediminis</name>
    <dbReference type="NCBI Taxonomy" id="2546227"/>
    <lineage>
        <taxon>Bacteria</taxon>
        <taxon>Pseudomonadati</taxon>
        <taxon>Pseudomonadota</taxon>
        <taxon>Alphaproteobacteria</taxon>
        <taxon>Rhodobacterales</taxon>
        <taxon>Paracoccaceae</taxon>
        <taxon>Antarcticimicrobium</taxon>
    </lineage>
</organism>
<evidence type="ECO:0000313" key="8">
    <source>
        <dbReference type="Proteomes" id="UP000294662"/>
    </source>
</evidence>
<dbReference type="AlphaFoldDB" id="A0A4R5EK93"/>
<dbReference type="SUPFAM" id="SSF88946">
    <property type="entry name" value="Sigma2 domain of RNA polymerase sigma factors"/>
    <property type="match status" value="1"/>
</dbReference>
<evidence type="ECO:0000259" key="5">
    <source>
        <dbReference type="Pfam" id="PF04542"/>
    </source>
</evidence>
<dbReference type="Gene3D" id="1.10.10.10">
    <property type="entry name" value="Winged helix-like DNA-binding domain superfamily/Winged helix DNA-binding domain"/>
    <property type="match status" value="1"/>
</dbReference>
<keyword evidence="4" id="KW-0804">Transcription</keyword>
<evidence type="ECO:0000256" key="1">
    <source>
        <dbReference type="ARBA" id="ARBA00010641"/>
    </source>
</evidence>
<keyword evidence="8" id="KW-1185">Reference proteome</keyword>
<dbReference type="GO" id="GO:0016987">
    <property type="term" value="F:sigma factor activity"/>
    <property type="evidence" value="ECO:0007669"/>
    <property type="project" value="UniProtKB-KW"/>
</dbReference>
<evidence type="ECO:0000256" key="2">
    <source>
        <dbReference type="ARBA" id="ARBA00023015"/>
    </source>
</evidence>
<dbReference type="InterPro" id="IPR036388">
    <property type="entry name" value="WH-like_DNA-bd_sf"/>
</dbReference>
<dbReference type="InterPro" id="IPR007627">
    <property type="entry name" value="RNA_pol_sigma70_r2"/>
</dbReference>
<dbReference type="PANTHER" id="PTHR43133:SF51">
    <property type="entry name" value="RNA POLYMERASE SIGMA FACTOR"/>
    <property type="match status" value="1"/>
</dbReference>
<keyword evidence="3" id="KW-0731">Sigma factor</keyword>
<reference evidence="7 8" key="1">
    <citation type="submission" date="2019-03" db="EMBL/GenBank/DDBJ databases">
        <authorList>
            <person name="Zhang S."/>
        </authorList>
    </citation>
    <scope>NUCLEOTIDE SEQUENCE [LARGE SCALE GENOMIC DNA]</scope>
    <source>
        <strain evidence="7 8">S4J41</strain>
    </source>
</reference>
<dbReference type="OrthoDB" id="9803470at2"/>
<accession>A0A4R5EK93</accession>
<dbReference type="InterPro" id="IPR013324">
    <property type="entry name" value="RNA_pol_sigma_r3/r4-like"/>
</dbReference>
<dbReference type="Pfam" id="PF04542">
    <property type="entry name" value="Sigma70_r2"/>
    <property type="match status" value="1"/>
</dbReference>
<comment type="caution">
    <text evidence="7">The sequence shown here is derived from an EMBL/GenBank/DDBJ whole genome shotgun (WGS) entry which is preliminary data.</text>
</comment>